<dbReference type="KEGG" id="cke:B5M06_13140"/>
<name>A0A1V0BGT0_9BURK</name>
<reference evidence="3 4" key="1">
    <citation type="submission" date="2017-03" db="EMBL/GenBank/DDBJ databases">
        <title>Rapid Whole Genome Sequencing of Comamonas kerstersii Causing Continuous ambulatory Peritoneal Dialysis-Associated Peritonitis.</title>
        <authorList>
            <person name="Zheng B."/>
        </authorList>
    </citation>
    <scope>NUCLEOTIDE SEQUENCE [LARGE SCALE GENOMIC DNA]</scope>
    <source>
        <strain evidence="3 4">8943</strain>
    </source>
</reference>
<dbReference type="SUPFAM" id="SSF52540">
    <property type="entry name" value="P-loop containing nucleoside triphosphate hydrolases"/>
    <property type="match status" value="1"/>
</dbReference>
<evidence type="ECO:0000313" key="4">
    <source>
        <dbReference type="Proteomes" id="UP000242792"/>
    </source>
</evidence>
<evidence type="ECO:0000313" key="3">
    <source>
        <dbReference type="EMBL" id="AQZ99054.1"/>
    </source>
</evidence>
<dbReference type="InterPro" id="IPR027417">
    <property type="entry name" value="P-loop_NTPase"/>
</dbReference>
<evidence type="ECO:0000259" key="2">
    <source>
        <dbReference type="SMART" id="SM00382"/>
    </source>
</evidence>
<dbReference type="InterPro" id="IPR003593">
    <property type="entry name" value="AAA+_ATPase"/>
</dbReference>
<dbReference type="Proteomes" id="UP000242792">
    <property type="component" value="Chromosome"/>
</dbReference>
<evidence type="ECO:0000256" key="1">
    <source>
        <dbReference type="SAM" id="MobiDB-lite"/>
    </source>
</evidence>
<dbReference type="InterPro" id="IPR052026">
    <property type="entry name" value="ExeA_AAA_ATPase_DNA-bind"/>
</dbReference>
<feature type="domain" description="AAA+ ATPase" evidence="2">
    <location>
        <begin position="177"/>
        <end position="341"/>
    </location>
</feature>
<dbReference type="PANTHER" id="PTHR35894">
    <property type="entry name" value="GENERAL SECRETION PATHWAY PROTEIN A-RELATED"/>
    <property type="match status" value="1"/>
</dbReference>
<dbReference type="SMART" id="SM00382">
    <property type="entry name" value="AAA"/>
    <property type="match status" value="1"/>
</dbReference>
<dbReference type="GO" id="GO:0016887">
    <property type="term" value="F:ATP hydrolysis activity"/>
    <property type="evidence" value="ECO:0007669"/>
    <property type="project" value="InterPro"/>
</dbReference>
<dbReference type="Gene3D" id="3.40.50.300">
    <property type="entry name" value="P-loop containing nucleotide triphosphate hydrolases"/>
    <property type="match status" value="1"/>
</dbReference>
<sequence length="432" mass="47822">MMNQETDLLQLHLHQILKDLCTTQAALAKYLRKQLKLPISSATVCLICRYDSWPRRPSMGYEVLAPHIKRFLLENGATAQQLEIAFERVHGPRESLNGGEPLQRGNAAAAPVSPGQKATFDEDLTMLLRHQRLAPETRQHFKIVRDSFVNEMCGPDDVFLSDDIRYVRAAVRQTAQHGGMLAVTGESGSGKSTIRKDLLAWIAASGEPVIVIEPYVVGMSATSKAGRPLLASDITAAVIRNLAPSVSPRLSHERRTEQMHSILRESARVGNKHVLIIEEAHDLAVPTLKAMKRFYELEDGFKKLLSIILIGQPELARKLSEQSPEVREVVQRCELVTLPPLDNNVGDYLAFKFKRVGMDAEKIIEPGAVDAIRTVLRRHVRETFGARQGTVQSLCYPLAINNLLTRAMNAAVQIGAPKVTDELVMAAIRGGD</sequence>
<gene>
    <name evidence="3" type="ORF">B5M06_13140</name>
</gene>
<dbReference type="Pfam" id="PF13401">
    <property type="entry name" value="AAA_22"/>
    <property type="match status" value="1"/>
</dbReference>
<dbReference type="OrthoDB" id="9783370at2"/>
<dbReference type="EMBL" id="CP020121">
    <property type="protein sequence ID" value="AQZ99054.1"/>
    <property type="molecule type" value="Genomic_DNA"/>
</dbReference>
<protein>
    <recommendedName>
        <fullName evidence="2">AAA+ ATPase domain-containing protein</fullName>
    </recommendedName>
</protein>
<feature type="region of interest" description="Disordered" evidence="1">
    <location>
        <begin position="93"/>
        <end position="115"/>
    </location>
</feature>
<dbReference type="PANTHER" id="PTHR35894:SF1">
    <property type="entry name" value="PHOSPHORIBULOKINASE _ URIDINE KINASE FAMILY"/>
    <property type="match status" value="1"/>
</dbReference>
<dbReference type="InterPro" id="IPR049945">
    <property type="entry name" value="AAA_22"/>
</dbReference>
<accession>A0A1V0BGT0</accession>
<dbReference type="AlphaFoldDB" id="A0A1V0BGT0"/>
<proteinExistence type="predicted"/>
<organism evidence="3 4">
    <name type="scientific">Comamonas kerstersii</name>
    <dbReference type="NCBI Taxonomy" id="225992"/>
    <lineage>
        <taxon>Bacteria</taxon>
        <taxon>Pseudomonadati</taxon>
        <taxon>Pseudomonadota</taxon>
        <taxon>Betaproteobacteria</taxon>
        <taxon>Burkholderiales</taxon>
        <taxon>Comamonadaceae</taxon>
        <taxon>Comamonas</taxon>
    </lineage>
</organism>